<dbReference type="FunFam" id="1.25.40.20:FF:000012">
    <property type="entry name" value="ankyrin repeat domain-containing protein 17 isoform X1"/>
    <property type="match status" value="1"/>
</dbReference>
<feature type="domain" description="K Homology" evidence="8">
    <location>
        <begin position="1577"/>
        <end position="1647"/>
    </location>
</feature>
<dbReference type="Pfam" id="PF12796">
    <property type="entry name" value="Ank_2"/>
    <property type="match status" value="8"/>
</dbReference>
<dbReference type="FunFam" id="1.25.40.20:FF:000055">
    <property type="entry name" value="ankyrin repeat domain-containing protein 17 isoform X2"/>
    <property type="match status" value="1"/>
</dbReference>
<feature type="region of interest" description="Disordered" evidence="7">
    <location>
        <begin position="2144"/>
        <end position="2188"/>
    </location>
</feature>
<accession>A0A8C0FMN2</accession>
<keyword evidence="3 6" id="KW-0175">Coiled coil</keyword>
<feature type="region of interest" description="Disordered" evidence="7">
    <location>
        <begin position="1457"/>
        <end position="1497"/>
    </location>
</feature>
<dbReference type="SUPFAM" id="SSF54791">
    <property type="entry name" value="Eukaryotic type KH-domain (KH-domain type I)"/>
    <property type="match status" value="1"/>
</dbReference>
<dbReference type="FunFam" id="3.30.1370.10:FF:000029">
    <property type="entry name" value="ankyrin repeat and KH domain-containing protein 1 isoform X2"/>
    <property type="match status" value="1"/>
</dbReference>
<evidence type="ECO:0000256" key="3">
    <source>
        <dbReference type="ARBA" id="ARBA00023054"/>
    </source>
</evidence>
<dbReference type="SUPFAM" id="SSF48403">
    <property type="entry name" value="Ankyrin repeat"/>
    <property type="match status" value="3"/>
</dbReference>
<dbReference type="InterPro" id="IPR047374">
    <property type="entry name" value="KH-I_ANKHD1"/>
</dbReference>
<evidence type="ECO:0000259" key="8">
    <source>
        <dbReference type="SMART" id="SM00322"/>
    </source>
</evidence>
<dbReference type="FunFam" id="1.25.40.20:FF:000114">
    <property type="entry name" value="ankyrin repeat and KH domain-containing protein 1 isoform X2"/>
    <property type="match status" value="1"/>
</dbReference>
<proteinExistence type="predicted"/>
<feature type="compositionally biased region" description="Basic and acidic residues" evidence="7">
    <location>
        <begin position="1345"/>
        <end position="1364"/>
    </location>
</feature>
<feature type="compositionally biased region" description="Low complexity" evidence="7">
    <location>
        <begin position="2169"/>
        <end position="2188"/>
    </location>
</feature>
<keyword evidence="10" id="KW-1185">Reference proteome</keyword>
<dbReference type="Ensembl" id="ENSBOBT00000022270.1">
    <property type="protein sequence ID" value="ENSBOBP00000021780.1"/>
    <property type="gene ID" value="ENSBOBG00000009231.1"/>
</dbReference>
<dbReference type="FunFam" id="1.25.40.20:FF:000156">
    <property type="entry name" value="ankyrin repeat and KH domain-containing protein 1-like isoform X6"/>
    <property type="match status" value="1"/>
</dbReference>
<feature type="repeat" description="ANK" evidence="4">
    <location>
        <begin position="220"/>
        <end position="252"/>
    </location>
</feature>
<feature type="region of interest" description="Disordered" evidence="7">
    <location>
        <begin position="1914"/>
        <end position="1960"/>
    </location>
</feature>
<dbReference type="PROSITE" id="PS50088">
    <property type="entry name" value="ANK_REPEAT"/>
    <property type="match status" value="18"/>
</dbReference>
<keyword evidence="2 4" id="KW-0040">ANK repeat</keyword>
<dbReference type="InterPro" id="IPR036612">
    <property type="entry name" value="KH_dom_type_1_sf"/>
</dbReference>
<dbReference type="InterPro" id="IPR004087">
    <property type="entry name" value="KH_dom"/>
</dbReference>
<dbReference type="CDD" id="cd22503">
    <property type="entry name" value="KH-I_ANKHD1"/>
    <property type="match status" value="1"/>
</dbReference>
<dbReference type="Pfam" id="PF00013">
    <property type="entry name" value="KH_1"/>
    <property type="match status" value="1"/>
</dbReference>
<dbReference type="Gene3D" id="1.25.40.20">
    <property type="entry name" value="Ankyrin repeat-containing domain"/>
    <property type="match status" value="8"/>
</dbReference>
<evidence type="ECO:0000313" key="10">
    <source>
        <dbReference type="Proteomes" id="UP000694567"/>
    </source>
</evidence>
<dbReference type="PANTHER" id="PTHR23206">
    <property type="entry name" value="MASK PROTEIN"/>
    <property type="match status" value="1"/>
</dbReference>
<feature type="compositionally biased region" description="Low complexity" evidence="7">
    <location>
        <begin position="889"/>
        <end position="908"/>
    </location>
</feature>
<dbReference type="InterPro" id="IPR051631">
    <property type="entry name" value="Ankyrin-KH/SAM_domain"/>
</dbReference>
<dbReference type="GO" id="GO:0003723">
    <property type="term" value="F:RNA binding"/>
    <property type="evidence" value="ECO:0007669"/>
    <property type="project" value="UniProtKB-UniRule"/>
</dbReference>
<protein>
    <recommendedName>
        <fullName evidence="8">K Homology domain-containing protein</fullName>
    </recommendedName>
</protein>
<dbReference type="GO" id="GO:0045087">
    <property type="term" value="P:innate immune response"/>
    <property type="evidence" value="ECO:0007669"/>
    <property type="project" value="TreeGrafter"/>
</dbReference>
<dbReference type="InterPro" id="IPR002110">
    <property type="entry name" value="Ankyrin_rpt"/>
</dbReference>
<dbReference type="FunFam" id="1.25.40.20:FF:000750">
    <property type="entry name" value="Ankyrin repeat domain 17"/>
    <property type="match status" value="1"/>
</dbReference>
<name>A0A8C0FMN2_BUBBB</name>
<dbReference type="SMART" id="SM00322">
    <property type="entry name" value="KH"/>
    <property type="match status" value="1"/>
</dbReference>
<feature type="compositionally biased region" description="Polar residues" evidence="7">
    <location>
        <begin position="1944"/>
        <end position="1960"/>
    </location>
</feature>
<dbReference type="SMART" id="SM00248">
    <property type="entry name" value="ANK"/>
    <property type="match status" value="24"/>
</dbReference>
<evidence type="ECO:0000256" key="5">
    <source>
        <dbReference type="PROSITE-ProRule" id="PRU00117"/>
    </source>
</evidence>
<feature type="repeat" description="ANK" evidence="4">
    <location>
        <begin position="434"/>
        <end position="466"/>
    </location>
</feature>
<organism evidence="9 10">
    <name type="scientific">Bubo bubo</name>
    <name type="common">Eurasian eagle-owl</name>
    <name type="synonym">Strix bubo</name>
    <dbReference type="NCBI Taxonomy" id="30461"/>
    <lineage>
        <taxon>Eukaryota</taxon>
        <taxon>Metazoa</taxon>
        <taxon>Chordata</taxon>
        <taxon>Craniata</taxon>
        <taxon>Vertebrata</taxon>
        <taxon>Euteleostomi</taxon>
        <taxon>Archelosauria</taxon>
        <taxon>Archosauria</taxon>
        <taxon>Dinosauria</taxon>
        <taxon>Saurischia</taxon>
        <taxon>Theropoda</taxon>
        <taxon>Coelurosauria</taxon>
        <taxon>Aves</taxon>
        <taxon>Neognathae</taxon>
        <taxon>Neoaves</taxon>
        <taxon>Telluraves</taxon>
        <taxon>Strigiformes</taxon>
        <taxon>Strigidae</taxon>
        <taxon>Bubo</taxon>
    </lineage>
</organism>
<dbReference type="InterPro" id="IPR004088">
    <property type="entry name" value="KH_dom_type_1"/>
</dbReference>
<feature type="compositionally biased region" description="Polar residues" evidence="7">
    <location>
        <begin position="1536"/>
        <end position="1555"/>
    </location>
</feature>
<feature type="compositionally biased region" description="Low complexity" evidence="7">
    <location>
        <begin position="1784"/>
        <end position="1795"/>
    </location>
</feature>
<feature type="compositionally biased region" description="Polar residues" evidence="7">
    <location>
        <begin position="2235"/>
        <end position="2244"/>
    </location>
</feature>
<evidence type="ECO:0000256" key="7">
    <source>
        <dbReference type="SAM" id="MobiDB-lite"/>
    </source>
</evidence>
<feature type="compositionally biased region" description="Low complexity" evidence="7">
    <location>
        <begin position="1389"/>
        <end position="1398"/>
    </location>
</feature>
<feature type="region of interest" description="Disordered" evidence="7">
    <location>
        <begin position="1323"/>
        <end position="1398"/>
    </location>
</feature>
<feature type="region of interest" description="Disordered" evidence="7">
    <location>
        <begin position="2204"/>
        <end position="2252"/>
    </location>
</feature>
<evidence type="ECO:0000256" key="4">
    <source>
        <dbReference type="PROSITE-ProRule" id="PRU00023"/>
    </source>
</evidence>
<feature type="compositionally biased region" description="Polar residues" evidence="7">
    <location>
        <begin position="909"/>
        <end position="919"/>
    </location>
</feature>
<feature type="repeat" description="ANK" evidence="4">
    <location>
        <begin position="487"/>
        <end position="519"/>
    </location>
</feature>
<keyword evidence="1" id="KW-0677">Repeat</keyword>
<dbReference type="FunFam" id="1.25.40.20:FF:000102">
    <property type="entry name" value="ankyrin repeat and KH domain-containing protein 1 isoform X2"/>
    <property type="match status" value="1"/>
</dbReference>
<dbReference type="Proteomes" id="UP000694567">
    <property type="component" value="Unplaced"/>
</dbReference>
<feature type="region of interest" description="Disordered" evidence="7">
    <location>
        <begin position="887"/>
        <end position="921"/>
    </location>
</feature>
<feature type="compositionally biased region" description="Polar residues" evidence="7">
    <location>
        <begin position="1485"/>
        <end position="1497"/>
    </location>
</feature>
<feature type="region of interest" description="Disordered" evidence="7">
    <location>
        <begin position="1871"/>
        <end position="1901"/>
    </location>
</feature>
<feature type="compositionally biased region" description="Polar residues" evidence="7">
    <location>
        <begin position="1871"/>
        <end position="1883"/>
    </location>
</feature>
<feature type="compositionally biased region" description="Low complexity" evidence="7">
    <location>
        <begin position="2222"/>
        <end position="2234"/>
    </location>
</feature>
<feature type="repeat" description="ANK" evidence="4">
    <location>
        <begin position="968"/>
        <end position="1000"/>
    </location>
</feature>
<reference evidence="9" key="2">
    <citation type="submission" date="2025-09" db="UniProtKB">
        <authorList>
            <consortium name="Ensembl"/>
        </authorList>
    </citation>
    <scope>IDENTIFICATION</scope>
</reference>
<feature type="region of interest" description="Disordered" evidence="7">
    <location>
        <begin position="1763"/>
        <end position="1810"/>
    </location>
</feature>
<dbReference type="PANTHER" id="PTHR23206:SF5">
    <property type="entry name" value="ANKYRIN REPEAT AND KH DOMAIN-CONTAINING PROTEIN 1"/>
    <property type="match status" value="1"/>
</dbReference>
<feature type="region of interest" description="Disordered" evidence="7">
    <location>
        <begin position="1512"/>
        <end position="1555"/>
    </location>
</feature>
<dbReference type="InterPro" id="IPR036770">
    <property type="entry name" value="Ankyrin_rpt-contain_sf"/>
</dbReference>
<feature type="repeat" description="ANK" evidence="4">
    <location>
        <begin position="1070"/>
        <end position="1102"/>
    </location>
</feature>
<dbReference type="Pfam" id="PF00023">
    <property type="entry name" value="Ank"/>
    <property type="match status" value="1"/>
</dbReference>
<evidence type="ECO:0000256" key="1">
    <source>
        <dbReference type="ARBA" id="ARBA00022737"/>
    </source>
</evidence>
<dbReference type="GO" id="GO:0005737">
    <property type="term" value="C:cytoplasm"/>
    <property type="evidence" value="ECO:0007669"/>
    <property type="project" value="TreeGrafter"/>
</dbReference>
<feature type="repeat" description="ANK" evidence="4">
    <location>
        <begin position="1205"/>
        <end position="1237"/>
    </location>
</feature>
<feature type="region of interest" description="Disordered" evidence="7">
    <location>
        <begin position="2450"/>
        <end position="2482"/>
    </location>
</feature>
<feature type="repeat" description="ANK" evidence="4">
    <location>
        <begin position="1172"/>
        <end position="1204"/>
    </location>
</feature>
<reference evidence="9" key="1">
    <citation type="submission" date="2025-08" db="UniProtKB">
        <authorList>
            <consortium name="Ensembl"/>
        </authorList>
    </citation>
    <scope>IDENTIFICATION</scope>
</reference>
<feature type="repeat" description="ANK" evidence="4">
    <location>
        <begin position="254"/>
        <end position="286"/>
    </location>
</feature>
<keyword evidence="5" id="KW-0694">RNA-binding</keyword>
<dbReference type="PROSITE" id="PS50084">
    <property type="entry name" value="KH_TYPE_1"/>
    <property type="match status" value="1"/>
</dbReference>
<feature type="repeat" description="ANK" evidence="4">
    <location>
        <begin position="1035"/>
        <end position="1067"/>
    </location>
</feature>
<feature type="repeat" description="ANK" evidence="4">
    <location>
        <begin position="935"/>
        <end position="967"/>
    </location>
</feature>
<feature type="repeat" description="ANK" evidence="4">
    <location>
        <begin position="521"/>
        <end position="553"/>
    </location>
</feature>
<feature type="region of interest" description="Disordered" evidence="7">
    <location>
        <begin position="1411"/>
        <end position="1438"/>
    </location>
</feature>
<feature type="repeat" description="ANK" evidence="4">
    <location>
        <begin position="316"/>
        <end position="340"/>
    </location>
</feature>
<evidence type="ECO:0000313" key="9">
    <source>
        <dbReference type="Ensembl" id="ENSBOBP00000021780.1"/>
    </source>
</evidence>
<feature type="repeat" description="ANK" evidence="4">
    <location>
        <begin position="1002"/>
        <end position="1034"/>
    </location>
</feature>
<dbReference type="PRINTS" id="PR01415">
    <property type="entry name" value="ANKYRIN"/>
</dbReference>
<sequence>LKTTSELFLSSAAEGADLRTVDPETQARLEALLEAAGIGKLSTADGKAFADPEVLRRLTSSVSCALDEAAAALTRMRAENNHNAGQVDNRSLAEACSDGDVNAVRKLLDEGRSVNEHTEEGESLLCLACSAGYYELAQVLLAMHANVEDRGNKGDITPLMAAASGGYVDIVKLLLVHCADVNAQSSTGNTALTYACAGGFVDIVKVLLKAGANIEDHNENGHTPLMEAASAGHVEVARVLLEYGAGINTHSNEFKESALTLACYKGHLDMVRFLLEAGADQEHKTDEMHTALMEACMVSTALLIERGANLEEVNDEGYTPLMEAAREGHEEMVALLLAQGEITCFLSICDEECNVDHLPLGANINAQTEETQETALTLACCGGFSEVADFLIKAGADIELGCSTPLMEAAQEGHLELVKYLLAAGANVHATTATGDTALTYACENGHTDVADVLLQAGADLDKQEDLKKTILEGIEPGKHQEHESEGGRTPLMKAARAGHLCTVQFLISKGANVNRATANNDHTVVSLACAGGHLAVVELLLAHGADPTHRLKDGSTMLIEAAKGGHTNVVSYLLDYPNNVLSVPAADLSQLTPPSQDQSQVPRVPVHTLAMVVPPQEPDRTPPESSPPLLGVVKGASKQKSSSLQVADKDLLPPFHPYQPLECIVEETEGKLNELGQRISAIEKAQLKSLELIQGEPLNKDKIEELKKNREEQVQKKKKILKELQKVERQLQMKTQQQFTKEYLETKGQTDTPLPLQQQCPLTGIFPEVEADKGLPEDNFSGLPQVDTILSKDDEQQQSPPPAEQIEFVPIQPLPAPQCNFSGNLGYNGTESLELQKALGNQQNVGQQQIAGQGLLVQEPDGLMVATPAQTLTDTLDDLIAAVNSRVPSGSTSSSHTTESPTPEPCSQAPSNVPSQSVLPMYPSVDIDAHTESNHDTALTLACAGGHEELVSVLIARGANIEHRDKKGFTPLILAATAGHVGVVEILLDKGGDIEAQSERTKDTPLSLACSGGRQEVVDLLLARGANKEHRNVSDYTPLSLAASGGYVNIIKILLNAGAEINSRTGSKLGISPLMLAAMNGHVPAVKLLLDMGSDINAQIETNRNTALTLACFQGRAEVVSLLLDRKANVEHRAKTGLTPLMEAASGGYAEVGRVLLDKGADVNAPPVPSSRDTALTIAADKGHYKFCELLINRGAHIDVRNKKGNTPLWLAANGGHYDVVQLLVQAGADVDAADNRKITPLMSAFRKGHVKVVQFLVKEVNQFPSDIECMRYIATITDKDLLKKCHQCVETIVKAKDQQAAEANKNATILLKELDLEKSREESRKQALAAKREKRKEKRKKKKEEQKRKQEEDEENKPKETLELQEDDDEEENDDEVEQEVPIEPPSATTTTTIGISATSTTFTNAFGKKRANVVTTPSTNRKNKKNKTKETPQNMQIILPDQHISLAQQKADKNKINGEPRGGGASGNSDSDNLDSTDCNSESSSGGKSQELNFTMDTNSSERRYASLLIPSQEEKTSTSASKTPTRLDGEGHSNSLSTTYKPVSLPLTSPNVKLNLTSPKRGQKREEGWKEVVRRSKKLSVPASVVSRIMGRGGCNITAIQDVTGAHIDVDKQKDKNGERMITIRGGTESTRYAVQLINALIQDPAKELEDLIPKTHIRTPASSTKSIHANFSSGVSTATASNKNSFPLGAPPLVTSQSSTLSTFQPTNKLNKNVPANVRSSFPVSLPLAYSHPHFALLAAQTMQQIRHPRLPMAQFGGTFSPSPNTWGPFPVRPVNPGSTNSSPKHNSSSRVGSQNGNILQTESPGLATSSCPITVSSVAASTQPLCVTSNRTPSSVRKQLFACVPKTSAAATAISTVTSTCSTLPSASSAPTNNGQVPTAFLPSNAPQTQHSALKADSFSVVSAPKEKVSTPDQPTANACAPSSVASSCSMSASSNSGVTETRPSSSPAPLNNVQDEILPTSMSEINPPMSMPFSSSSETAPLSLASPRSVVADNQDNSNLPQVAVPAPRVAHRMQSRGSFYSVVPNANLHQDPQSIFVTNQVPLTPSQGPPAAVQLSSAMNVMNGSQMHINPANKSLPPTFGPATLFNHFSSLFDSNQVPANQGWGDCPLSTRAAADPSFTVQSTFLNNSVLGHVENVHPDNSKAPGFRPPSQRVSTSPVGLPSLDPSNSSTTSSSGPLTGFSANIQGARVYLQGPAPVGTPSFNRQHFSPHPWTSATNSSASAPSNLGQPKTGNANQDRKVPPPIGTERLARIRQGGSVTPTPLGTNFTAPVGHSGIWSFGVNSVSEGLSGWSQPVMGNHPMHQQLSDPGTFSQHQPMERDDSGIVAPSNIFHQPMPNSFGLPISMYGGTLIPSHPQLADGPGGPLFNGLHTPDPAWNPMIKVVQNSTECTDAQQVVWLCVTVSQRWVPPPALGSGRGAWRWGRYPHHLRPQVPAGVQEFTRGQDPSLLPAPDPRCHIPGPVQPRQAGGAQGAE</sequence>
<evidence type="ECO:0000256" key="6">
    <source>
        <dbReference type="SAM" id="Coils"/>
    </source>
</evidence>
<feature type="compositionally biased region" description="Acidic residues" evidence="7">
    <location>
        <begin position="1365"/>
        <end position="1383"/>
    </location>
</feature>
<feature type="compositionally biased region" description="Basic residues" evidence="7">
    <location>
        <begin position="1334"/>
        <end position="1344"/>
    </location>
</feature>
<feature type="repeat" description="ANK" evidence="4">
    <location>
        <begin position="1104"/>
        <end position="1136"/>
    </location>
</feature>
<feature type="compositionally biased region" description="Low complexity" evidence="7">
    <location>
        <begin position="1470"/>
        <end position="1484"/>
    </location>
</feature>
<feature type="compositionally biased region" description="Low complexity" evidence="7">
    <location>
        <begin position="1923"/>
        <end position="1943"/>
    </location>
</feature>
<feature type="repeat" description="ANK" evidence="4">
    <location>
        <begin position="401"/>
        <end position="433"/>
    </location>
</feature>
<dbReference type="PROSITE" id="PS50297">
    <property type="entry name" value="ANK_REP_REGION"/>
    <property type="match status" value="18"/>
</dbReference>
<feature type="repeat" description="ANK" evidence="4">
    <location>
        <begin position="154"/>
        <end position="186"/>
    </location>
</feature>
<evidence type="ECO:0000256" key="2">
    <source>
        <dbReference type="ARBA" id="ARBA00023043"/>
    </source>
</evidence>
<feature type="coiled-coil region" evidence="6">
    <location>
        <begin position="666"/>
        <end position="738"/>
    </location>
</feature>
<feature type="repeat" description="ANK" evidence="4">
    <location>
        <begin position="1137"/>
        <end position="1169"/>
    </location>
</feature>
<feature type="repeat" description="ANK" evidence="4">
    <location>
        <begin position="187"/>
        <end position="219"/>
    </location>
</feature>
<dbReference type="Gene3D" id="3.30.1370.10">
    <property type="entry name" value="K Homology domain, type 1"/>
    <property type="match status" value="1"/>
</dbReference>
<feature type="compositionally biased region" description="Polar residues" evidence="7">
    <location>
        <begin position="1796"/>
        <end position="1810"/>
    </location>
</feature>